<gene>
    <name evidence="3" type="ORF">KM031_10605</name>
</gene>
<evidence type="ECO:0000313" key="3">
    <source>
        <dbReference type="EMBL" id="QWK89314.1"/>
    </source>
</evidence>
<dbReference type="CDD" id="cd03809">
    <property type="entry name" value="GT4_MtfB-like"/>
    <property type="match status" value="1"/>
</dbReference>
<dbReference type="Proteomes" id="UP000679352">
    <property type="component" value="Chromosome"/>
</dbReference>
<protein>
    <submittedName>
        <fullName evidence="3">Glycosyltransferase family 4 protein</fullName>
    </submittedName>
</protein>
<dbReference type="Gene3D" id="3.40.50.2000">
    <property type="entry name" value="Glycogen Phosphorylase B"/>
    <property type="match status" value="1"/>
</dbReference>
<sequence length="411" mass="44230">MPAPRLLDLTRLVSRLGRGPLTGVDRVELAYLDRFIEGDAQEGVPLYALVRTALGFVLLDARGAMAIAARARGTVALGRADWLGRLSRRKDPARARAEADLRRLALARSSGLGLARMLMRHLPPGPVYVNVGHANLAAPVMQAVRRAGGRIVVLVHDVIPLDHPEFTRPDIPAVFSRKLAVTAHHADLVIHTAEATRQQTEAHMARLGRVPLGCVAALGVPVASPCQPDLPGLDLARPWFVTIGTIEPRKNHALLLDVWQALSQRLPAAQMPQLVIAGSRGWRNEAVFRRLDARPAGVIEAAGLDDAALSGLLMGSAGLLFPSFAEGFGLPPLEAAALGVPVFAHGLPVIRELLGDYPVYLDATDSYSWMETIERVVAAQGKGEYMLPVRGLARQAPEWAAHFNTVLSIVC</sequence>
<keyword evidence="1" id="KW-0808">Transferase</keyword>
<name>A0A975RZQ0_9RHOB</name>
<dbReference type="PANTHER" id="PTHR46401:SF2">
    <property type="entry name" value="GLYCOSYLTRANSFERASE WBBK-RELATED"/>
    <property type="match status" value="1"/>
</dbReference>
<evidence type="ECO:0000313" key="4">
    <source>
        <dbReference type="Proteomes" id="UP000679352"/>
    </source>
</evidence>
<feature type="domain" description="Glycosyl transferase family 1" evidence="2">
    <location>
        <begin position="237"/>
        <end position="378"/>
    </location>
</feature>
<dbReference type="RefSeq" id="WP_215504921.1">
    <property type="nucleotide sequence ID" value="NZ_CP076361.1"/>
</dbReference>
<proteinExistence type="predicted"/>
<dbReference type="Pfam" id="PF00534">
    <property type="entry name" value="Glycos_transf_1"/>
    <property type="match status" value="1"/>
</dbReference>
<dbReference type="KEGG" id="gfu:KM031_10605"/>
<organism evidence="3 4">
    <name type="scientific">Gemmobacter fulvus</name>
    <dbReference type="NCBI Taxonomy" id="2840474"/>
    <lineage>
        <taxon>Bacteria</taxon>
        <taxon>Pseudomonadati</taxon>
        <taxon>Pseudomonadota</taxon>
        <taxon>Alphaproteobacteria</taxon>
        <taxon>Rhodobacterales</taxon>
        <taxon>Paracoccaceae</taxon>
        <taxon>Gemmobacter</taxon>
    </lineage>
</organism>
<keyword evidence="4" id="KW-1185">Reference proteome</keyword>
<dbReference type="EMBL" id="CP076361">
    <property type="protein sequence ID" value="QWK89314.1"/>
    <property type="molecule type" value="Genomic_DNA"/>
</dbReference>
<accession>A0A975RZQ0</accession>
<evidence type="ECO:0000259" key="2">
    <source>
        <dbReference type="Pfam" id="PF00534"/>
    </source>
</evidence>
<dbReference type="PANTHER" id="PTHR46401">
    <property type="entry name" value="GLYCOSYLTRANSFERASE WBBK-RELATED"/>
    <property type="match status" value="1"/>
</dbReference>
<dbReference type="SUPFAM" id="SSF53756">
    <property type="entry name" value="UDP-Glycosyltransferase/glycogen phosphorylase"/>
    <property type="match status" value="1"/>
</dbReference>
<dbReference type="AlphaFoldDB" id="A0A975RZQ0"/>
<evidence type="ECO:0000256" key="1">
    <source>
        <dbReference type="ARBA" id="ARBA00022679"/>
    </source>
</evidence>
<reference evidence="3" key="1">
    <citation type="submission" date="2021-06" db="EMBL/GenBank/DDBJ databases">
        <title>Direct submission.</title>
        <authorList>
            <person name="Lee C.-S."/>
            <person name="Jin L."/>
        </authorList>
    </citation>
    <scope>NUCLEOTIDE SEQUENCE</scope>
    <source>
        <strain evidence="3">Con5</strain>
    </source>
</reference>
<dbReference type="GO" id="GO:0016757">
    <property type="term" value="F:glycosyltransferase activity"/>
    <property type="evidence" value="ECO:0007669"/>
    <property type="project" value="InterPro"/>
</dbReference>
<dbReference type="InterPro" id="IPR001296">
    <property type="entry name" value="Glyco_trans_1"/>
</dbReference>